<evidence type="ECO:0000313" key="5">
    <source>
        <dbReference type="EMBL" id="RPB21303.1"/>
    </source>
</evidence>
<feature type="domain" description="RRM" evidence="4">
    <location>
        <begin position="207"/>
        <end position="317"/>
    </location>
</feature>
<feature type="region of interest" description="Disordered" evidence="3">
    <location>
        <begin position="86"/>
        <end position="113"/>
    </location>
</feature>
<feature type="compositionally biased region" description="Low complexity" evidence="3">
    <location>
        <begin position="33"/>
        <end position="52"/>
    </location>
</feature>
<feature type="region of interest" description="Disordered" evidence="3">
    <location>
        <begin position="1"/>
        <end position="61"/>
    </location>
</feature>
<proteinExistence type="predicted"/>
<dbReference type="PROSITE" id="PS50102">
    <property type="entry name" value="RRM"/>
    <property type="match status" value="2"/>
</dbReference>
<evidence type="ECO:0000259" key="4">
    <source>
        <dbReference type="PROSITE" id="PS50102"/>
    </source>
</evidence>
<dbReference type="AlphaFoldDB" id="A0A3N4LEJ2"/>
<dbReference type="SMART" id="SM00360">
    <property type="entry name" value="RRM"/>
    <property type="match status" value="2"/>
</dbReference>
<dbReference type="InParanoid" id="A0A3N4LEJ2"/>
<dbReference type="Pfam" id="PF00076">
    <property type="entry name" value="RRM_1"/>
    <property type="match status" value="1"/>
</dbReference>
<name>A0A3N4LEJ2_9PEZI</name>
<evidence type="ECO:0000256" key="1">
    <source>
        <dbReference type="ARBA" id="ARBA00022884"/>
    </source>
</evidence>
<sequence>KKRKRTLPDGELAIDITLPEPPSKKALRKLKKTASTADPNAPTPNTTSPTTSIPQTHGIGATQNRSKYGVWIGNLTFTTTESQVREFLTSPGSTGEAGSKREVPPPPGLEIGRINLPTKKAWNKTSRKEELQNQGFAYVDFSIPEGVSWAVKYKSEMYLGSRKVLIKDANNFEGRPAKAEAANADAGFDRAMGSGGGGAAGRNPPSKILFVGNLPFETTDEEIREHFSFAGTIQNVRLARFEDSGKCKGFGFLDFNSIEEVELAMKGASLDDPPMPGEDGVPVEGKEEVRLQRERKKLRGDRRYFKGRLVRMEFGEDAEARYKKRWG</sequence>
<organism evidence="5 6">
    <name type="scientific">Terfezia boudieri ATCC MYA-4762</name>
    <dbReference type="NCBI Taxonomy" id="1051890"/>
    <lineage>
        <taxon>Eukaryota</taxon>
        <taxon>Fungi</taxon>
        <taxon>Dikarya</taxon>
        <taxon>Ascomycota</taxon>
        <taxon>Pezizomycotina</taxon>
        <taxon>Pezizomycetes</taxon>
        <taxon>Pezizales</taxon>
        <taxon>Pezizaceae</taxon>
        <taxon>Terfezia</taxon>
    </lineage>
</organism>
<dbReference type="FunCoup" id="A0A3N4LEJ2">
    <property type="interactions" value="859"/>
</dbReference>
<dbReference type="InterPro" id="IPR035979">
    <property type="entry name" value="RBD_domain_sf"/>
</dbReference>
<keyword evidence="1 2" id="KW-0694">RNA-binding</keyword>
<keyword evidence="6" id="KW-1185">Reference proteome</keyword>
<evidence type="ECO:0000313" key="6">
    <source>
        <dbReference type="Proteomes" id="UP000267821"/>
    </source>
</evidence>
<protein>
    <recommendedName>
        <fullName evidence="4">RRM domain-containing protein</fullName>
    </recommendedName>
</protein>
<gene>
    <name evidence="5" type="ORF">L211DRAFT_764883</name>
</gene>
<dbReference type="SUPFAM" id="SSF54928">
    <property type="entry name" value="RNA-binding domain, RBD"/>
    <property type="match status" value="2"/>
</dbReference>
<dbReference type="GO" id="GO:0005730">
    <property type="term" value="C:nucleolus"/>
    <property type="evidence" value="ECO:0007669"/>
    <property type="project" value="TreeGrafter"/>
</dbReference>
<feature type="non-terminal residue" evidence="5">
    <location>
        <position position="327"/>
    </location>
</feature>
<feature type="region of interest" description="Disordered" evidence="3">
    <location>
        <begin position="268"/>
        <end position="287"/>
    </location>
</feature>
<dbReference type="Proteomes" id="UP000267821">
    <property type="component" value="Unassembled WGS sequence"/>
</dbReference>
<dbReference type="Gene3D" id="3.30.70.330">
    <property type="match status" value="2"/>
</dbReference>
<dbReference type="InterPro" id="IPR012677">
    <property type="entry name" value="Nucleotide-bd_a/b_plait_sf"/>
</dbReference>
<reference evidence="5 6" key="1">
    <citation type="journal article" date="2018" name="Nat. Ecol. Evol.">
        <title>Pezizomycetes genomes reveal the molecular basis of ectomycorrhizal truffle lifestyle.</title>
        <authorList>
            <person name="Murat C."/>
            <person name="Payen T."/>
            <person name="Noel B."/>
            <person name="Kuo A."/>
            <person name="Morin E."/>
            <person name="Chen J."/>
            <person name="Kohler A."/>
            <person name="Krizsan K."/>
            <person name="Balestrini R."/>
            <person name="Da Silva C."/>
            <person name="Montanini B."/>
            <person name="Hainaut M."/>
            <person name="Levati E."/>
            <person name="Barry K.W."/>
            <person name="Belfiori B."/>
            <person name="Cichocki N."/>
            <person name="Clum A."/>
            <person name="Dockter R.B."/>
            <person name="Fauchery L."/>
            <person name="Guy J."/>
            <person name="Iotti M."/>
            <person name="Le Tacon F."/>
            <person name="Lindquist E.A."/>
            <person name="Lipzen A."/>
            <person name="Malagnac F."/>
            <person name="Mello A."/>
            <person name="Molinier V."/>
            <person name="Miyauchi S."/>
            <person name="Poulain J."/>
            <person name="Riccioni C."/>
            <person name="Rubini A."/>
            <person name="Sitrit Y."/>
            <person name="Splivallo R."/>
            <person name="Traeger S."/>
            <person name="Wang M."/>
            <person name="Zifcakova L."/>
            <person name="Wipf D."/>
            <person name="Zambonelli A."/>
            <person name="Paolocci F."/>
            <person name="Nowrousian M."/>
            <person name="Ottonello S."/>
            <person name="Baldrian P."/>
            <person name="Spatafora J.W."/>
            <person name="Henrissat B."/>
            <person name="Nagy L.G."/>
            <person name="Aury J.M."/>
            <person name="Wincker P."/>
            <person name="Grigoriev I.V."/>
            <person name="Bonfante P."/>
            <person name="Martin F.M."/>
        </authorList>
    </citation>
    <scope>NUCLEOTIDE SEQUENCE [LARGE SCALE GENOMIC DNA]</scope>
    <source>
        <strain evidence="5 6">ATCC MYA-4762</strain>
    </source>
</reference>
<feature type="domain" description="RRM" evidence="4">
    <location>
        <begin position="68"/>
        <end position="184"/>
    </location>
</feature>
<dbReference type="PANTHER" id="PTHR23236">
    <property type="entry name" value="EUKARYOTIC TRANSLATION INITIATION FACTOR 4B/4H"/>
    <property type="match status" value="1"/>
</dbReference>
<dbReference type="PANTHER" id="PTHR23236:SF95">
    <property type="entry name" value="NUCLEOLAR PROTEIN 13"/>
    <property type="match status" value="1"/>
</dbReference>
<dbReference type="GO" id="GO:0003723">
    <property type="term" value="F:RNA binding"/>
    <property type="evidence" value="ECO:0007669"/>
    <property type="project" value="UniProtKB-UniRule"/>
</dbReference>
<evidence type="ECO:0000256" key="2">
    <source>
        <dbReference type="PROSITE-ProRule" id="PRU00176"/>
    </source>
</evidence>
<accession>A0A3N4LEJ2</accession>
<dbReference type="EMBL" id="ML121561">
    <property type="protein sequence ID" value="RPB21303.1"/>
    <property type="molecule type" value="Genomic_DNA"/>
</dbReference>
<evidence type="ECO:0000256" key="3">
    <source>
        <dbReference type="SAM" id="MobiDB-lite"/>
    </source>
</evidence>
<feature type="non-terminal residue" evidence="5">
    <location>
        <position position="1"/>
    </location>
</feature>
<dbReference type="InterPro" id="IPR000504">
    <property type="entry name" value="RRM_dom"/>
</dbReference>
<dbReference type="STRING" id="1051890.A0A3N4LEJ2"/>
<dbReference type="OrthoDB" id="1875751at2759"/>